<dbReference type="PANTHER" id="PTHR31415:SF3">
    <property type="entry name" value="LATE EMBRYOGENESIS ABUNDANT (LEA) HYDROXYPROLINE-RICH GLYCOPROTEIN FAMILY"/>
    <property type="match status" value="1"/>
</dbReference>
<reference evidence="9" key="1">
    <citation type="submission" date="2013-09" db="EMBL/GenBank/DDBJ databases">
        <title>Corchorus olitorius genome sequencing.</title>
        <authorList>
            <person name="Alam M."/>
            <person name="Haque M.S."/>
            <person name="Islam M.S."/>
            <person name="Emdad E.M."/>
            <person name="Islam M.M."/>
            <person name="Ahmed B."/>
            <person name="Halim A."/>
            <person name="Hossen Q.M.M."/>
            <person name="Hossain M.Z."/>
            <person name="Ahmed R."/>
            <person name="Khan M.M."/>
            <person name="Islam R."/>
            <person name="Rashid M.M."/>
            <person name="Khan S.A."/>
            <person name="Rahman M.S."/>
            <person name="Alam M."/>
            <person name="Yahiya A.S."/>
            <person name="Khan M.S."/>
            <person name="Azam M.S."/>
            <person name="Haque T."/>
            <person name="Lashkar M.Z.H."/>
            <person name="Akhand A.I."/>
            <person name="Morshed G."/>
            <person name="Roy S."/>
            <person name="Uddin K.S."/>
            <person name="Rabeya T."/>
            <person name="Hossain A.S."/>
            <person name="Chowdhury A."/>
            <person name="Snigdha A.R."/>
            <person name="Mortoza M.S."/>
            <person name="Matin S.A."/>
            <person name="Hoque S.M.E."/>
            <person name="Islam M.K."/>
            <person name="Roy D.K."/>
            <person name="Haider R."/>
            <person name="Moosa M.M."/>
            <person name="Elias S.M."/>
            <person name="Hasan A.M."/>
            <person name="Jahan S."/>
            <person name="Shafiuddin M."/>
            <person name="Mahmood N."/>
            <person name="Shommy N.S."/>
        </authorList>
    </citation>
    <scope>NUCLEOTIDE SEQUENCE [LARGE SCALE GENOMIC DNA]</scope>
    <source>
        <strain evidence="9">cv. O-4</strain>
    </source>
</reference>
<feature type="compositionally biased region" description="Pro residues" evidence="5">
    <location>
        <begin position="21"/>
        <end position="31"/>
    </location>
</feature>
<feature type="transmembrane region" description="Helical" evidence="6">
    <location>
        <begin position="198"/>
        <end position="215"/>
    </location>
</feature>
<evidence type="ECO:0000256" key="6">
    <source>
        <dbReference type="SAM" id="Phobius"/>
    </source>
</evidence>
<dbReference type="STRING" id="93759.A0A1R3H3L3"/>
<feature type="domain" description="Late embryogenesis abundant protein LEA-2 subgroup" evidence="7">
    <location>
        <begin position="342"/>
        <end position="437"/>
    </location>
</feature>
<evidence type="ECO:0000256" key="1">
    <source>
        <dbReference type="ARBA" id="ARBA00004167"/>
    </source>
</evidence>
<dbReference type="GO" id="GO:0005886">
    <property type="term" value="C:plasma membrane"/>
    <property type="evidence" value="ECO:0007669"/>
    <property type="project" value="TreeGrafter"/>
</dbReference>
<dbReference type="EMBL" id="AWUE01020869">
    <property type="protein sequence ID" value="OMO64907.1"/>
    <property type="molecule type" value="Genomic_DNA"/>
</dbReference>
<evidence type="ECO:0000256" key="5">
    <source>
        <dbReference type="SAM" id="MobiDB-lite"/>
    </source>
</evidence>
<keyword evidence="4 6" id="KW-0472">Membrane</keyword>
<organism evidence="8 9">
    <name type="scientific">Corchorus olitorius</name>
    <dbReference type="NCBI Taxonomy" id="93759"/>
    <lineage>
        <taxon>Eukaryota</taxon>
        <taxon>Viridiplantae</taxon>
        <taxon>Streptophyta</taxon>
        <taxon>Embryophyta</taxon>
        <taxon>Tracheophyta</taxon>
        <taxon>Spermatophyta</taxon>
        <taxon>Magnoliopsida</taxon>
        <taxon>eudicotyledons</taxon>
        <taxon>Gunneridae</taxon>
        <taxon>Pentapetalae</taxon>
        <taxon>rosids</taxon>
        <taxon>malvids</taxon>
        <taxon>Malvales</taxon>
        <taxon>Malvaceae</taxon>
        <taxon>Grewioideae</taxon>
        <taxon>Apeibeae</taxon>
        <taxon>Corchorus</taxon>
    </lineage>
</organism>
<evidence type="ECO:0000256" key="2">
    <source>
        <dbReference type="ARBA" id="ARBA00022692"/>
    </source>
</evidence>
<proteinExistence type="predicted"/>
<sequence>MLNNDRLPIRYTQQEHQPQTQPGPPPPPPQQPLKRHHTARYYAHRVRESFTTRVTKILCAVFLSLLLVVGIAFFILWLSLRPHRPRFHIEEFTVPGLAQPEGFENAQITFNVTARNSNQHIGIYYDSMVGSVYYRDQQIGSRPLLDPFYQEPKTTRVVYGTFGGATLTVNSNRWKEFMNDRQQSTVVFRLEITSVIRFKVMTFWGLMLFLLWLILAPKHPIYKIVDVYMISHSDGRNSTVGDRNDSTFIGGSSSNYDQNISIILNIQISNPNKKIGINHDDIKVTLFNTGNFVGDNSVAGLLALCLWLAVRPRSPNYTIQNLSVPAINDSNASDSGIIQYELNIDNPNQDSGIYYDDISLIFYHGDDIVGNNTISAFYQGRNRNRQVLDHVSVKNDLWTALRNTIVNATAELRVDLSTRIKYKTWGIKSKHHGLRREGKVPIGKDGKISNKKKKVKLRRPSKKWKLKASRKYI</sequence>
<dbReference type="GO" id="GO:0009506">
    <property type="term" value="C:plasmodesma"/>
    <property type="evidence" value="ECO:0007669"/>
    <property type="project" value="TreeGrafter"/>
</dbReference>
<evidence type="ECO:0000259" key="7">
    <source>
        <dbReference type="Pfam" id="PF03168"/>
    </source>
</evidence>
<evidence type="ECO:0000313" key="9">
    <source>
        <dbReference type="Proteomes" id="UP000187203"/>
    </source>
</evidence>
<dbReference type="PANTHER" id="PTHR31415">
    <property type="entry name" value="OS05G0367900 PROTEIN"/>
    <property type="match status" value="1"/>
</dbReference>
<dbReference type="OrthoDB" id="779224at2759"/>
<comment type="subcellular location">
    <subcellularLocation>
        <location evidence="1">Membrane</location>
        <topology evidence="1">Single-pass membrane protein</topology>
    </subcellularLocation>
</comment>
<feature type="region of interest" description="Disordered" evidence="5">
    <location>
        <begin position="14"/>
        <end position="36"/>
    </location>
</feature>
<evidence type="ECO:0000256" key="4">
    <source>
        <dbReference type="ARBA" id="ARBA00023136"/>
    </source>
</evidence>
<gene>
    <name evidence="8" type="ORF">COLO4_31720</name>
</gene>
<dbReference type="InterPro" id="IPR044839">
    <property type="entry name" value="NDR1-like"/>
</dbReference>
<feature type="domain" description="Late embryogenesis abundant protein LEA-2 subgroup" evidence="7">
    <location>
        <begin position="112"/>
        <end position="205"/>
    </location>
</feature>
<feature type="transmembrane region" description="Helical" evidence="6">
    <location>
        <begin position="54"/>
        <end position="78"/>
    </location>
</feature>
<dbReference type="GO" id="GO:0098542">
    <property type="term" value="P:defense response to other organism"/>
    <property type="evidence" value="ECO:0007669"/>
    <property type="project" value="InterPro"/>
</dbReference>
<dbReference type="AlphaFoldDB" id="A0A1R3H3L3"/>
<protein>
    <submittedName>
        <fullName evidence="8">Protein NDR1-like protein</fullName>
    </submittedName>
</protein>
<keyword evidence="9" id="KW-1185">Reference proteome</keyword>
<keyword evidence="3 6" id="KW-1133">Transmembrane helix</keyword>
<keyword evidence="2 6" id="KW-0812">Transmembrane</keyword>
<evidence type="ECO:0000313" key="8">
    <source>
        <dbReference type="EMBL" id="OMO64907.1"/>
    </source>
</evidence>
<accession>A0A1R3H3L3</accession>
<evidence type="ECO:0000256" key="3">
    <source>
        <dbReference type="ARBA" id="ARBA00022989"/>
    </source>
</evidence>
<dbReference type="InterPro" id="IPR004864">
    <property type="entry name" value="LEA_2"/>
</dbReference>
<dbReference type="Pfam" id="PF03168">
    <property type="entry name" value="LEA_2"/>
    <property type="match status" value="2"/>
</dbReference>
<dbReference type="Proteomes" id="UP000187203">
    <property type="component" value="Unassembled WGS sequence"/>
</dbReference>
<name>A0A1R3H3L3_9ROSI</name>
<comment type="caution">
    <text evidence="8">The sequence shown here is derived from an EMBL/GenBank/DDBJ whole genome shotgun (WGS) entry which is preliminary data.</text>
</comment>